<organism evidence="1 2">
    <name type="scientific">Tribolium castaneum</name>
    <name type="common">Red flour beetle</name>
    <dbReference type="NCBI Taxonomy" id="7070"/>
    <lineage>
        <taxon>Eukaryota</taxon>
        <taxon>Metazoa</taxon>
        <taxon>Ecdysozoa</taxon>
        <taxon>Arthropoda</taxon>
        <taxon>Hexapoda</taxon>
        <taxon>Insecta</taxon>
        <taxon>Pterygota</taxon>
        <taxon>Neoptera</taxon>
        <taxon>Endopterygota</taxon>
        <taxon>Coleoptera</taxon>
        <taxon>Polyphaga</taxon>
        <taxon>Cucujiformia</taxon>
        <taxon>Tenebrionidae</taxon>
        <taxon>Tenebrionidae incertae sedis</taxon>
        <taxon>Tribolium</taxon>
    </lineage>
</organism>
<dbReference type="InterPro" id="IPR036397">
    <property type="entry name" value="RNaseH_sf"/>
</dbReference>
<dbReference type="HOGENOM" id="CLU_033666_8_2_1"/>
<sequence>MVYTSEQKAFLLESYFRNGEKVNGVWKYSIQPCLEEFREAFPEFSGTLTAVRYREEILTPFIEELHDEELRDGLFQQDGATAQCTAETSDFLRTFFDDRIISRNTANDYPPRSCDLTPCDFYLWPRIKNPIFVTPIPTIDELRRRIQQKINEINENPLELTNGLNSVRRRCVMCVEQQGRHFQQFL</sequence>
<keyword evidence="2" id="KW-1185">Reference proteome</keyword>
<dbReference type="PANTHER" id="PTHR47326">
    <property type="entry name" value="TRANSPOSABLE ELEMENT TC3 TRANSPOSASE-LIKE PROTEIN"/>
    <property type="match status" value="1"/>
</dbReference>
<evidence type="ECO:0000313" key="1">
    <source>
        <dbReference type="EMBL" id="EFA13615.1"/>
    </source>
</evidence>
<dbReference type="Proteomes" id="UP000007266">
    <property type="component" value="Unassembled WGS sequence"/>
</dbReference>
<dbReference type="AlphaFoldDB" id="D7GXX6"/>
<evidence type="ECO:0000313" key="2">
    <source>
        <dbReference type="Proteomes" id="UP000007266"/>
    </source>
</evidence>
<dbReference type="eggNOG" id="ENOG502S5MW">
    <property type="taxonomic scope" value="Eukaryota"/>
</dbReference>
<name>D7GXX6_TRICA</name>
<dbReference type="PANTHER" id="PTHR47326:SF1">
    <property type="entry name" value="HTH PSQ-TYPE DOMAIN-CONTAINING PROTEIN"/>
    <property type="match status" value="1"/>
</dbReference>
<dbReference type="PhylomeDB" id="D7GXX6"/>
<reference evidence="1 2" key="2">
    <citation type="journal article" date="2010" name="Nucleic Acids Res.">
        <title>BeetleBase in 2010: revisions to provide comprehensive genomic information for Tribolium castaneum.</title>
        <authorList>
            <person name="Kim H.S."/>
            <person name="Murphy T."/>
            <person name="Xia J."/>
            <person name="Caragea D."/>
            <person name="Park Y."/>
            <person name="Beeman R.W."/>
            <person name="Lorenzen M.D."/>
            <person name="Butcher S."/>
            <person name="Manak J.R."/>
            <person name="Brown S.J."/>
        </authorList>
    </citation>
    <scope>NUCLEOTIDE SEQUENCE [LARGE SCALE GENOMIC DNA]</scope>
    <source>
        <strain evidence="1 2">Georgia GA2</strain>
    </source>
</reference>
<dbReference type="InParanoid" id="D7GXX6"/>
<proteinExistence type="predicted"/>
<dbReference type="GO" id="GO:0003676">
    <property type="term" value="F:nucleic acid binding"/>
    <property type="evidence" value="ECO:0007669"/>
    <property type="project" value="InterPro"/>
</dbReference>
<dbReference type="EMBL" id="KQ971761">
    <property type="protein sequence ID" value="EFA13615.1"/>
    <property type="molecule type" value="Genomic_DNA"/>
</dbReference>
<protein>
    <submittedName>
        <fullName evidence="1">Uncharacterized protein</fullName>
    </submittedName>
</protein>
<reference evidence="1 2" key="1">
    <citation type="journal article" date="2008" name="Nature">
        <title>The genome of the model beetle and pest Tribolium castaneum.</title>
        <authorList>
            <consortium name="Tribolium Genome Sequencing Consortium"/>
            <person name="Richards S."/>
            <person name="Gibbs R.A."/>
            <person name="Weinstock G.M."/>
            <person name="Brown S.J."/>
            <person name="Denell R."/>
            <person name="Beeman R.W."/>
            <person name="Gibbs R."/>
            <person name="Beeman R.W."/>
            <person name="Brown S.J."/>
            <person name="Bucher G."/>
            <person name="Friedrich M."/>
            <person name="Grimmelikhuijzen C.J."/>
            <person name="Klingler M."/>
            <person name="Lorenzen M."/>
            <person name="Richards S."/>
            <person name="Roth S."/>
            <person name="Schroder R."/>
            <person name="Tautz D."/>
            <person name="Zdobnov E.M."/>
            <person name="Muzny D."/>
            <person name="Gibbs R.A."/>
            <person name="Weinstock G.M."/>
            <person name="Attaway T."/>
            <person name="Bell S."/>
            <person name="Buhay C.J."/>
            <person name="Chandrabose M.N."/>
            <person name="Chavez D."/>
            <person name="Clerk-Blankenburg K.P."/>
            <person name="Cree A."/>
            <person name="Dao M."/>
            <person name="Davis C."/>
            <person name="Chacko J."/>
            <person name="Dinh H."/>
            <person name="Dugan-Rocha S."/>
            <person name="Fowler G."/>
            <person name="Garner T.T."/>
            <person name="Garnes J."/>
            <person name="Gnirke A."/>
            <person name="Hawes A."/>
            <person name="Hernandez J."/>
            <person name="Hines S."/>
            <person name="Holder M."/>
            <person name="Hume J."/>
            <person name="Jhangiani S.N."/>
            <person name="Joshi V."/>
            <person name="Khan Z.M."/>
            <person name="Jackson L."/>
            <person name="Kovar C."/>
            <person name="Kowis A."/>
            <person name="Lee S."/>
            <person name="Lewis L.R."/>
            <person name="Margolis J."/>
            <person name="Morgan M."/>
            <person name="Nazareth L.V."/>
            <person name="Nguyen N."/>
            <person name="Okwuonu G."/>
            <person name="Parker D."/>
            <person name="Richards S."/>
            <person name="Ruiz S.J."/>
            <person name="Santibanez J."/>
            <person name="Savard J."/>
            <person name="Scherer S.E."/>
            <person name="Schneider B."/>
            <person name="Sodergren E."/>
            <person name="Tautz D."/>
            <person name="Vattahil S."/>
            <person name="Villasana D."/>
            <person name="White C.S."/>
            <person name="Wright R."/>
            <person name="Park Y."/>
            <person name="Beeman R.W."/>
            <person name="Lord J."/>
            <person name="Oppert B."/>
            <person name="Lorenzen M."/>
            <person name="Brown S."/>
            <person name="Wang L."/>
            <person name="Savard J."/>
            <person name="Tautz D."/>
            <person name="Richards S."/>
            <person name="Weinstock G."/>
            <person name="Gibbs R.A."/>
            <person name="Liu Y."/>
            <person name="Worley K."/>
            <person name="Weinstock G."/>
            <person name="Elsik C.G."/>
            <person name="Reese J.T."/>
            <person name="Elhaik E."/>
            <person name="Landan G."/>
            <person name="Graur D."/>
            <person name="Arensburger P."/>
            <person name="Atkinson P."/>
            <person name="Beeman R.W."/>
            <person name="Beidler J."/>
            <person name="Brown S.J."/>
            <person name="Demuth J.P."/>
            <person name="Drury D.W."/>
            <person name="Du Y.Z."/>
            <person name="Fujiwara H."/>
            <person name="Lorenzen M."/>
            <person name="Maselli V."/>
            <person name="Osanai M."/>
            <person name="Park Y."/>
            <person name="Robertson H.M."/>
            <person name="Tu Z."/>
            <person name="Wang J.J."/>
            <person name="Wang S."/>
            <person name="Richards S."/>
            <person name="Song H."/>
            <person name="Zhang L."/>
            <person name="Sodergren E."/>
            <person name="Werner D."/>
            <person name="Stanke M."/>
            <person name="Morgenstern B."/>
            <person name="Solovyev V."/>
            <person name="Kosarev P."/>
            <person name="Brown G."/>
            <person name="Chen H.C."/>
            <person name="Ermolaeva O."/>
            <person name="Hlavina W."/>
            <person name="Kapustin Y."/>
            <person name="Kiryutin B."/>
            <person name="Kitts P."/>
            <person name="Maglott D."/>
            <person name="Pruitt K."/>
            <person name="Sapojnikov V."/>
            <person name="Souvorov A."/>
            <person name="Mackey A.J."/>
            <person name="Waterhouse R.M."/>
            <person name="Wyder S."/>
            <person name="Zdobnov E.M."/>
            <person name="Zdobnov E.M."/>
            <person name="Wyder S."/>
            <person name="Kriventseva E.V."/>
            <person name="Kadowaki T."/>
            <person name="Bork P."/>
            <person name="Aranda M."/>
            <person name="Bao R."/>
            <person name="Beermann A."/>
            <person name="Berns N."/>
            <person name="Bolognesi R."/>
            <person name="Bonneton F."/>
            <person name="Bopp D."/>
            <person name="Brown S.J."/>
            <person name="Bucher G."/>
            <person name="Butts T."/>
            <person name="Chaumot A."/>
            <person name="Denell R.E."/>
            <person name="Ferrier D.E."/>
            <person name="Friedrich M."/>
            <person name="Gordon C.M."/>
            <person name="Jindra M."/>
            <person name="Klingler M."/>
            <person name="Lan Q."/>
            <person name="Lattorff H.M."/>
            <person name="Laudet V."/>
            <person name="von Levetsow C."/>
            <person name="Liu Z."/>
            <person name="Lutz R."/>
            <person name="Lynch J.A."/>
            <person name="da Fonseca R.N."/>
            <person name="Posnien N."/>
            <person name="Reuter R."/>
            <person name="Roth S."/>
            <person name="Savard J."/>
            <person name="Schinko J.B."/>
            <person name="Schmitt C."/>
            <person name="Schoppmeier M."/>
            <person name="Schroder R."/>
            <person name="Shippy T.D."/>
            <person name="Simonnet F."/>
            <person name="Marques-Souza H."/>
            <person name="Tautz D."/>
            <person name="Tomoyasu Y."/>
            <person name="Trauner J."/>
            <person name="Van der Zee M."/>
            <person name="Vervoort M."/>
            <person name="Wittkopp N."/>
            <person name="Wimmer E.A."/>
            <person name="Yang X."/>
            <person name="Jones A.K."/>
            <person name="Sattelle D.B."/>
            <person name="Ebert P.R."/>
            <person name="Nelson D."/>
            <person name="Scott J.G."/>
            <person name="Beeman R.W."/>
            <person name="Muthukrishnan S."/>
            <person name="Kramer K.J."/>
            <person name="Arakane Y."/>
            <person name="Beeman R.W."/>
            <person name="Zhu Q."/>
            <person name="Hogenkamp D."/>
            <person name="Dixit R."/>
            <person name="Oppert B."/>
            <person name="Jiang H."/>
            <person name="Zou Z."/>
            <person name="Marshall J."/>
            <person name="Elpidina E."/>
            <person name="Vinokurov K."/>
            <person name="Oppert C."/>
            <person name="Zou Z."/>
            <person name="Evans J."/>
            <person name="Lu Z."/>
            <person name="Zhao P."/>
            <person name="Sumathipala N."/>
            <person name="Altincicek B."/>
            <person name="Vilcinskas A."/>
            <person name="Williams M."/>
            <person name="Hultmark D."/>
            <person name="Hetru C."/>
            <person name="Jiang H."/>
            <person name="Grimmelikhuijzen C.J."/>
            <person name="Hauser F."/>
            <person name="Cazzamali G."/>
            <person name="Williamson M."/>
            <person name="Park Y."/>
            <person name="Li B."/>
            <person name="Tanaka Y."/>
            <person name="Predel R."/>
            <person name="Neupert S."/>
            <person name="Schachtner J."/>
            <person name="Verleyen P."/>
            <person name="Raible F."/>
            <person name="Bork P."/>
            <person name="Friedrich M."/>
            <person name="Walden K.K."/>
            <person name="Robertson H.M."/>
            <person name="Angeli S."/>
            <person name="Foret S."/>
            <person name="Bucher G."/>
            <person name="Schuetz S."/>
            <person name="Maleszka R."/>
            <person name="Wimmer E.A."/>
            <person name="Beeman R.W."/>
            <person name="Lorenzen M."/>
            <person name="Tomoyasu Y."/>
            <person name="Miller S.C."/>
            <person name="Grossmann D."/>
            <person name="Bucher G."/>
        </authorList>
    </citation>
    <scope>NUCLEOTIDE SEQUENCE [LARGE SCALE GENOMIC DNA]</scope>
    <source>
        <strain evidence="1 2">Georgia GA2</strain>
    </source>
</reference>
<gene>
    <name evidence="1" type="primary">GLEAN_04247</name>
    <name evidence="1" type="ORF">TcasGA2_TC004247</name>
</gene>
<accession>D7GXX6</accession>
<dbReference type="Gene3D" id="3.30.420.10">
    <property type="entry name" value="Ribonuclease H-like superfamily/Ribonuclease H"/>
    <property type="match status" value="1"/>
</dbReference>